<accession>A0A0K0VL40</accession>
<proteinExistence type="predicted"/>
<sequence>MISSVIAMNIATNIQKCNARIVNMHQNKSNGCASSRDPTALLSLTAGGATEKIETGCIVVITVNYQQLLQALKFPPRRKIKPCLTMLQNNSRRHAVSSFLTQAEFAIDKMLVSKCSSCNNQSITVCSSDKGDQPLYKKSGRYVYLNDNTCVEQDGVYYGHYFVPDKKGKLLGWFSSPAPAPIQINARVCCLLNSVNLFVGDGNGIVKDFEIMNNPPKRGILGPLGQKCLKQCELDEPGPVLVFVKL</sequence>
<dbReference type="EMBL" id="KR820242">
    <property type="protein sequence ID" value="AKS10618.1"/>
    <property type="molecule type" value="Genomic_DNA"/>
</dbReference>
<organism evidence="1">
    <name type="scientific">Metopaulias depressus WSSV-like virus</name>
    <dbReference type="NCBI Taxonomy" id="1675544"/>
    <lineage>
        <taxon>Viruses</taxon>
        <taxon>Viruses incertae sedis</taxon>
        <taxon>Naldaviricetes</taxon>
        <taxon>Nimaviridae</taxon>
        <taxon>Whispovirus</taxon>
    </lineage>
</organism>
<reference evidence="1" key="1">
    <citation type="journal article" date="2015" name="BMC Evol. Biol.">
        <title>Characterization of fossilized relatives of the White Spot Syndrome Virus in genomes of decapod crustaceans.</title>
        <authorList>
            <person name="Rozenberg A."/>
            <person name="Brand P."/>
            <person name="Rivera N."/>
            <person name="Leese F."/>
            <person name="Schubart C.D."/>
        </authorList>
    </citation>
    <scope>NUCLEOTIDE SEQUENCE</scope>
    <source>
        <strain evidence="1">747*9</strain>
    </source>
</reference>
<name>A0A0K0VL40_9VIRU</name>
<protein>
    <submittedName>
        <fullName evidence="1">Wsv267-like protein</fullName>
    </submittedName>
</protein>
<evidence type="ECO:0000313" key="1">
    <source>
        <dbReference type="EMBL" id="AKS10618.1"/>
    </source>
</evidence>